<evidence type="ECO:0000256" key="1">
    <source>
        <dbReference type="SAM" id="MobiDB-lite"/>
    </source>
</evidence>
<organism evidence="3 4">
    <name type="scientific">Brachybacterium kimchii</name>
    <dbReference type="NCBI Taxonomy" id="2942909"/>
    <lineage>
        <taxon>Bacteria</taxon>
        <taxon>Bacillati</taxon>
        <taxon>Actinomycetota</taxon>
        <taxon>Actinomycetes</taxon>
        <taxon>Micrococcales</taxon>
        <taxon>Dermabacteraceae</taxon>
        <taxon>Brachybacterium</taxon>
    </lineage>
</organism>
<evidence type="ECO:0000313" key="3">
    <source>
        <dbReference type="EMBL" id="UQN30368.1"/>
    </source>
</evidence>
<evidence type="ECO:0000259" key="2">
    <source>
        <dbReference type="Pfam" id="PF19834"/>
    </source>
</evidence>
<gene>
    <name evidence="3" type="ORF">M4486_03215</name>
</gene>
<dbReference type="Proteomes" id="UP001055868">
    <property type="component" value="Chromosome"/>
</dbReference>
<proteinExistence type="predicted"/>
<feature type="region of interest" description="Disordered" evidence="1">
    <location>
        <begin position="1"/>
        <end position="27"/>
    </location>
</feature>
<protein>
    <submittedName>
        <fullName evidence="3">DUF6314 family protein</fullName>
    </submittedName>
</protein>
<dbReference type="EMBL" id="CP097218">
    <property type="protein sequence ID" value="UQN30368.1"/>
    <property type="molecule type" value="Genomic_DNA"/>
</dbReference>
<evidence type="ECO:0000313" key="4">
    <source>
        <dbReference type="Proteomes" id="UP001055868"/>
    </source>
</evidence>
<dbReference type="Pfam" id="PF19834">
    <property type="entry name" value="DUF6314"/>
    <property type="match status" value="1"/>
</dbReference>
<feature type="domain" description="DUF6314" evidence="2">
    <location>
        <begin position="28"/>
        <end position="168"/>
    </location>
</feature>
<name>A0ABY4NAC4_9MICO</name>
<reference evidence="3" key="1">
    <citation type="submission" date="2022-05" db="EMBL/GenBank/DDBJ databases">
        <title>Genomic analysis of Brachybacterium sp. CBA3104.</title>
        <authorList>
            <person name="Roh S.W."/>
            <person name="Kim Y.B."/>
            <person name="Kim Y."/>
        </authorList>
    </citation>
    <scope>NUCLEOTIDE SEQUENCE</scope>
    <source>
        <strain evidence="3">CBA3104</strain>
    </source>
</reference>
<dbReference type="RefSeq" id="WP_249479597.1">
    <property type="nucleotide sequence ID" value="NZ_CP097218.1"/>
</dbReference>
<dbReference type="InterPro" id="IPR045632">
    <property type="entry name" value="DUF6314"/>
</dbReference>
<keyword evidence="4" id="KW-1185">Reference proteome</keyword>
<accession>A0ABY4NAC4</accession>
<sequence>MRDASTPDQPSADRPGPRVSPGASPRELVGSWLLRRRIEDRRARETLHVTGTTELSMREDGRIAWRESGELTRGAADAPPIPVRRELLIERRDGIQDGEPRTESPGEEWMVLFADGRDFHPWAPGRAVVHPCGEDRYDGLVEIADEREWRVTWEVNGPAKDMTIRSVLTAPRP</sequence>